<evidence type="ECO:0000256" key="3">
    <source>
        <dbReference type="ARBA" id="ARBA00023015"/>
    </source>
</evidence>
<organism evidence="8 9">
    <name type="scientific">Botryobasidium botryosum (strain FD-172 SS1)</name>
    <dbReference type="NCBI Taxonomy" id="930990"/>
    <lineage>
        <taxon>Eukaryota</taxon>
        <taxon>Fungi</taxon>
        <taxon>Dikarya</taxon>
        <taxon>Basidiomycota</taxon>
        <taxon>Agaricomycotina</taxon>
        <taxon>Agaricomycetes</taxon>
        <taxon>Cantharellales</taxon>
        <taxon>Botryobasidiaceae</taxon>
        <taxon>Botryobasidium</taxon>
    </lineage>
</organism>
<dbReference type="InterPro" id="IPR001138">
    <property type="entry name" value="Zn2Cys6_DnaBD"/>
</dbReference>
<dbReference type="SUPFAM" id="SSF57701">
    <property type="entry name" value="Zn2/Cys6 DNA-binding domain"/>
    <property type="match status" value="1"/>
</dbReference>
<dbReference type="Pfam" id="PF00172">
    <property type="entry name" value="Zn_clus"/>
    <property type="match status" value="1"/>
</dbReference>
<dbReference type="InterPro" id="IPR036864">
    <property type="entry name" value="Zn2-C6_fun-type_DNA-bd_sf"/>
</dbReference>
<name>A0A067N0R2_BOTB1</name>
<gene>
    <name evidence="8" type="ORF">BOTBODRAFT_53448</name>
</gene>
<keyword evidence="2" id="KW-0479">Metal-binding</keyword>
<dbReference type="InterPro" id="IPR050815">
    <property type="entry name" value="TF_fung"/>
</dbReference>
<evidence type="ECO:0000313" key="8">
    <source>
        <dbReference type="EMBL" id="KDQ17331.1"/>
    </source>
</evidence>
<keyword evidence="4" id="KW-0804">Transcription</keyword>
<evidence type="ECO:0000256" key="4">
    <source>
        <dbReference type="ARBA" id="ARBA00023163"/>
    </source>
</evidence>
<dbReference type="PROSITE" id="PS50048">
    <property type="entry name" value="ZN2_CY6_FUNGAL_2"/>
    <property type="match status" value="1"/>
</dbReference>
<dbReference type="EMBL" id="KL198024">
    <property type="protein sequence ID" value="KDQ17331.1"/>
    <property type="molecule type" value="Genomic_DNA"/>
</dbReference>
<dbReference type="AlphaFoldDB" id="A0A067N0R2"/>
<evidence type="ECO:0000313" key="9">
    <source>
        <dbReference type="Proteomes" id="UP000027195"/>
    </source>
</evidence>
<keyword evidence="9" id="KW-1185">Reference proteome</keyword>
<dbReference type="GO" id="GO:0005634">
    <property type="term" value="C:nucleus"/>
    <property type="evidence" value="ECO:0007669"/>
    <property type="project" value="UniProtKB-SubCell"/>
</dbReference>
<accession>A0A067N0R2</accession>
<dbReference type="OrthoDB" id="2123952at2759"/>
<dbReference type="Proteomes" id="UP000027195">
    <property type="component" value="Unassembled WGS sequence"/>
</dbReference>
<proteinExistence type="predicted"/>
<reference evidence="9" key="1">
    <citation type="journal article" date="2014" name="Proc. Natl. Acad. Sci. U.S.A.">
        <title>Extensive sampling of basidiomycete genomes demonstrates inadequacy of the white-rot/brown-rot paradigm for wood decay fungi.</title>
        <authorList>
            <person name="Riley R."/>
            <person name="Salamov A.A."/>
            <person name="Brown D.W."/>
            <person name="Nagy L.G."/>
            <person name="Floudas D."/>
            <person name="Held B.W."/>
            <person name="Levasseur A."/>
            <person name="Lombard V."/>
            <person name="Morin E."/>
            <person name="Otillar R."/>
            <person name="Lindquist E.A."/>
            <person name="Sun H."/>
            <person name="LaButti K.M."/>
            <person name="Schmutz J."/>
            <person name="Jabbour D."/>
            <person name="Luo H."/>
            <person name="Baker S.E."/>
            <person name="Pisabarro A.G."/>
            <person name="Walton J.D."/>
            <person name="Blanchette R.A."/>
            <person name="Henrissat B."/>
            <person name="Martin F."/>
            <person name="Cullen D."/>
            <person name="Hibbett D.S."/>
            <person name="Grigoriev I.V."/>
        </authorList>
    </citation>
    <scope>NUCLEOTIDE SEQUENCE [LARGE SCALE GENOMIC DNA]</scope>
    <source>
        <strain evidence="9">FD-172 SS1</strain>
    </source>
</reference>
<evidence type="ECO:0000256" key="2">
    <source>
        <dbReference type="ARBA" id="ARBA00022723"/>
    </source>
</evidence>
<feature type="region of interest" description="Disordered" evidence="6">
    <location>
        <begin position="45"/>
        <end position="70"/>
    </location>
</feature>
<dbReference type="GO" id="GO:0008270">
    <property type="term" value="F:zinc ion binding"/>
    <property type="evidence" value="ECO:0007669"/>
    <property type="project" value="InterPro"/>
</dbReference>
<keyword evidence="3" id="KW-0805">Transcription regulation</keyword>
<comment type="subcellular location">
    <subcellularLocation>
        <location evidence="1">Nucleus</location>
    </subcellularLocation>
</comment>
<dbReference type="InParanoid" id="A0A067N0R2"/>
<feature type="domain" description="Zn(2)-C6 fungal-type" evidence="7">
    <location>
        <begin position="2"/>
        <end position="38"/>
    </location>
</feature>
<dbReference type="HOGENOM" id="CLU_010791_1_0_1"/>
<evidence type="ECO:0000256" key="1">
    <source>
        <dbReference type="ARBA" id="ARBA00004123"/>
    </source>
</evidence>
<evidence type="ECO:0000256" key="5">
    <source>
        <dbReference type="ARBA" id="ARBA00023242"/>
    </source>
</evidence>
<keyword evidence="5" id="KW-0539">Nucleus</keyword>
<sequence>MACTECRRRKLKCDEARPACVHCARRDKKKPNEFRCIYDVVLRKRGPDKHPGARPRHRRGHSRMTETSPFTDYYDYSEEEGEDEYAFSPQGHSTPFSPASEPTVESETAMQLYAPHPLHARRGGSYITPQPSQEYHRSTWWDLLLSTYHEDREIASKRIFADLKYLFTAAEISFIHFPTFLHVIREPRLRVRMQPSMVLAALSLSTLLKTGSESTAHMLPLALRLREQAQQHLEASIVGQWFGPSLAQAAWFICMFDCSGHGEYSTDRALQSLDQLDCILQMHRLTMIDAPMDDVTVYHLAVPITVVRPSDSPPGTSETCSCMKVRADVLEVDTVCPGDPGWDVTWEAGQIQQEEIRRVCWSSLRLVASHIGIMPQHARRVACLSFTDPQKFCLYFPGEALYKSGAFGTRHSAKDAIWSLAYRAILLFQSTMRQVAVDGGLGCLSASSPPFGMSAWSEILKIESLLSDHVACSLVPGYINTAKAYVDYTLMLLSAHYHSVAPNPDAGFNDIFSRERAIAWLNEQKRFAWEISTARYGRERGNPLRPYLSWSLIHLAMTCLALWERDRSLSLALETCVDFRAPIEELGRLWPCDVQQYETHALWMKVQLAYDAFTSSFPDAIAVL</sequence>
<feature type="compositionally biased region" description="Basic residues" evidence="6">
    <location>
        <begin position="45"/>
        <end position="62"/>
    </location>
</feature>
<evidence type="ECO:0000256" key="6">
    <source>
        <dbReference type="SAM" id="MobiDB-lite"/>
    </source>
</evidence>
<protein>
    <recommendedName>
        <fullName evidence="7">Zn(2)-C6 fungal-type domain-containing protein</fullName>
    </recommendedName>
</protein>
<dbReference type="CDD" id="cd00067">
    <property type="entry name" value="GAL4"/>
    <property type="match status" value="1"/>
</dbReference>
<evidence type="ECO:0000259" key="7">
    <source>
        <dbReference type="PROSITE" id="PS50048"/>
    </source>
</evidence>
<dbReference type="Gene3D" id="4.10.240.10">
    <property type="entry name" value="Zn(2)-C6 fungal-type DNA-binding domain"/>
    <property type="match status" value="1"/>
</dbReference>
<dbReference type="GO" id="GO:0000981">
    <property type="term" value="F:DNA-binding transcription factor activity, RNA polymerase II-specific"/>
    <property type="evidence" value="ECO:0007669"/>
    <property type="project" value="InterPro"/>
</dbReference>
<dbReference type="SMART" id="SM00066">
    <property type="entry name" value="GAL4"/>
    <property type="match status" value="1"/>
</dbReference>
<dbReference type="PANTHER" id="PTHR47338">
    <property type="entry name" value="ZN(II)2CYS6 TRANSCRIPTION FACTOR (EUROFUNG)-RELATED"/>
    <property type="match status" value="1"/>
</dbReference>
<dbReference type="PANTHER" id="PTHR47338:SF5">
    <property type="entry name" value="ZN(II)2CYS6 TRANSCRIPTION FACTOR (EUROFUNG)"/>
    <property type="match status" value="1"/>
</dbReference>